<dbReference type="GO" id="GO:0003779">
    <property type="term" value="F:actin binding"/>
    <property type="evidence" value="ECO:0007669"/>
    <property type="project" value="UniProtKB-KW"/>
</dbReference>
<evidence type="ECO:0000256" key="5">
    <source>
        <dbReference type="ARBA" id="ARBA00010856"/>
    </source>
</evidence>
<reference evidence="16" key="1">
    <citation type="journal article" date="2013" name="Science">
        <title>The Amborella genome and the evolution of flowering plants.</title>
        <authorList>
            <consortium name="Amborella Genome Project"/>
        </authorList>
    </citation>
    <scope>NUCLEOTIDE SEQUENCE [LARGE SCALE GENOMIC DNA]</scope>
</reference>
<comment type="similarity">
    <text evidence="5">Belongs to the ARPC3 family.</text>
</comment>
<evidence type="ECO:0000256" key="4">
    <source>
        <dbReference type="ARBA" id="ARBA00010345"/>
    </source>
</evidence>
<protein>
    <recommendedName>
        <fullName evidence="17">Actin-related protein 2/3 complex subunit 3</fullName>
    </recommendedName>
</protein>
<dbReference type="Proteomes" id="UP000017836">
    <property type="component" value="Unassembled WGS sequence"/>
</dbReference>
<dbReference type="SUPFAM" id="SSF69060">
    <property type="entry name" value="Arp2/3 complex 21 kDa subunit ARPC3"/>
    <property type="match status" value="1"/>
</dbReference>
<evidence type="ECO:0008006" key="17">
    <source>
        <dbReference type="Google" id="ProtNLM"/>
    </source>
</evidence>
<evidence type="ECO:0000256" key="11">
    <source>
        <dbReference type="ARBA" id="ARBA00023136"/>
    </source>
</evidence>
<dbReference type="EMBL" id="KI393807">
    <property type="protein sequence ID" value="ERN07437.1"/>
    <property type="molecule type" value="Genomic_DNA"/>
</dbReference>
<keyword evidence="9" id="KW-0256">Endoplasmic reticulum</keyword>
<keyword evidence="6" id="KW-0963">Cytoplasm</keyword>
<organism evidence="15 16">
    <name type="scientific">Amborella trichopoda</name>
    <dbReference type="NCBI Taxonomy" id="13333"/>
    <lineage>
        <taxon>Eukaryota</taxon>
        <taxon>Viridiplantae</taxon>
        <taxon>Streptophyta</taxon>
        <taxon>Embryophyta</taxon>
        <taxon>Tracheophyta</taxon>
        <taxon>Spermatophyta</taxon>
        <taxon>Magnoliopsida</taxon>
        <taxon>Amborellales</taxon>
        <taxon>Amborellaceae</taxon>
        <taxon>Amborella</taxon>
    </lineage>
</organism>
<evidence type="ECO:0000313" key="15">
    <source>
        <dbReference type="EMBL" id="ERN07437.1"/>
    </source>
</evidence>
<dbReference type="AlphaFoldDB" id="W1PBY9"/>
<comment type="pathway">
    <text evidence="3">Glycolipid biosynthesis; glycosylphosphatidylinositol-anchor biosynthesis.</text>
</comment>
<comment type="similarity">
    <text evidence="4">Belongs to the PIGX family.</text>
</comment>
<evidence type="ECO:0000256" key="13">
    <source>
        <dbReference type="ARBA" id="ARBA00023203"/>
    </source>
</evidence>
<keyword evidence="12" id="KW-0325">Glycoprotein</keyword>
<comment type="subcellular location">
    <subcellularLocation>
        <location evidence="1">Cytoplasm</location>
        <location evidence="1">Cytoskeleton</location>
    </subcellularLocation>
    <subcellularLocation>
        <location evidence="2">Endoplasmic reticulum membrane</location>
        <topology evidence="2">Single-pass membrane protein</topology>
    </subcellularLocation>
</comment>
<evidence type="ECO:0000256" key="2">
    <source>
        <dbReference type="ARBA" id="ARBA00004389"/>
    </source>
</evidence>
<evidence type="ECO:0000256" key="12">
    <source>
        <dbReference type="ARBA" id="ARBA00023180"/>
    </source>
</evidence>
<dbReference type="InterPro" id="IPR036753">
    <property type="entry name" value="ARPC3_sf"/>
</dbReference>
<evidence type="ECO:0000256" key="14">
    <source>
        <dbReference type="ARBA" id="ARBA00023212"/>
    </source>
</evidence>
<dbReference type="PANTHER" id="PTHR12391">
    <property type="entry name" value="ARP2/3 COMPLEX 21 KD SUBUNIT"/>
    <property type="match status" value="1"/>
</dbReference>
<evidence type="ECO:0000256" key="8">
    <source>
        <dbReference type="ARBA" id="ARBA00022692"/>
    </source>
</evidence>
<dbReference type="GO" id="GO:0005885">
    <property type="term" value="C:Arp2/3 protein complex"/>
    <property type="evidence" value="ECO:0000318"/>
    <property type="project" value="GO_Central"/>
</dbReference>
<evidence type="ECO:0000256" key="9">
    <source>
        <dbReference type="ARBA" id="ARBA00022824"/>
    </source>
</evidence>
<keyword evidence="8" id="KW-0812">Transmembrane</keyword>
<keyword evidence="11" id="KW-0472">Membrane</keyword>
<dbReference type="GO" id="GO:0030833">
    <property type="term" value="P:regulation of actin filament polymerization"/>
    <property type="evidence" value="ECO:0007669"/>
    <property type="project" value="InterPro"/>
</dbReference>
<dbReference type="eggNOG" id="KOG3155">
    <property type="taxonomic scope" value="Eukaryota"/>
</dbReference>
<dbReference type="UniPathway" id="UPA00196"/>
<keyword evidence="10" id="KW-1133">Transmembrane helix</keyword>
<proteinExistence type="inferred from homology"/>
<sequence>MRHGLGLVYHSSFVDEEGITKACGCPLLPLKSHIKGPAPVSNKDRSDIVDEAITFFRANVFFRNFDIKSSADKLLIYLTLYINVALKRLEGCRTLAEGTKAIINLGLEKVPVPGEPGFPFGGLFALPPSQREAELFRNYLKQIREETSGRLLSFAMASHHRIHISCSSLRGFISFLISASLVICVAVPSYATEVNGTYATTYFHESSTSTLVCCLPSSEKLLIDYAMRKHGFPLDSVIYGSTIVPNIGSQEPCKQMELNLGSILSLRTLRRQLIGQGSHRQLASSIVFDIQANGPDQLRVHSCELVLIQRLQSGVFADPFELQHLVRRGVFVDVGVFGDTNLELPSAHSGQSVIEVHVSIDWDSILARQKRELEIAVELPLHARYPPIGEDSHATVEIVLSDSIICCKRGSIDDKECSWFGGAEATTSDVVQWRVPCGNECDVYMLHLDEKLAERG</sequence>
<evidence type="ECO:0000256" key="6">
    <source>
        <dbReference type="ARBA" id="ARBA00022490"/>
    </source>
</evidence>
<keyword evidence="7" id="KW-0337">GPI-anchor biosynthesis</keyword>
<dbReference type="Pfam" id="PF08320">
    <property type="entry name" value="PIG-X"/>
    <property type="match status" value="1"/>
</dbReference>
<evidence type="ECO:0000313" key="16">
    <source>
        <dbReference type="Proteomes" id="UP000017836"/>
    </source>
</evidence>
<dbReference type="GO" id="GO:0005789">
    <property type="term" value="C:endoplasmic reticulum membrane"/>
    <property type="evidence" value="ECO:0007669"/>
    <property type="project" value="UniProtKB-SubCell"/>
</dbReference>
<accession>W1PBY9</accession>
<evidence type="ECO:0000256" key="7">
    <source>
        <dbReference type="ARBA" id="ARBA00022502"/>
    </source>
</evidence>
<dbReference type="HOGENOM" id="CLU_600441_0_0_1"/>
<evidence type="ECO:0000256" key="3">
    <source>
        <dbReference type="ARBA" id="ARBA00004687"/>
    </source>
</evidence>
<evidence type="ECO:0000256" key="1">
    <source>
        <dbReference type="ARBA" id="ARBA00004245"/>
    </source>
</evidence>
<name>W1PBY9_AMBTC</name>
<dbReference type="Pfam" id="PF04062">
    <property type="entry name" value="P21-Arc"/>
    <property type="match status" value="1"/>
</dbReference>
<dbReference type="GO" id="GO:0006506">
    <property type="term" value="P:GPI anchor biosynthetic process"/>
    <property type="evidence" value="ECO:0007669"/>
    <property type="project" value="UniProtKB-UniPathway"/>
</dbReference>
<dbReference type="Gene3D" id="1.10.1760.10">
    <property type="entry name" value="Actin-related protein 2/3 complex subunit 3"/>
    <property type="match status" value="1"/>
</dbReference>
<keyword evidence="14" id="KW-0206">Cytoskeleton</keyword>
<dbReference type="InterPro" id="IPR013233">
    <property type="entry name" value="PIG-X/PBN1"/>
</dbReference>
<evidence type="ECO:0000256" key="10">
    <source>
        <dbReference type="ARBA" id="ARBA00022989"/>
    </source>
</evidence>
<gene>
    <name evidence="15" type="ORF">AMTR_s00019p00249880</name>
</gene>
<dbReference type="InterPro" id="IPR007204">
    <property type="entry name" value="ARPC3"/>
</dbReference>
<dbReference type="STRING" id="13333.W1PBY9"/>
<dbReference type="Gramene" id="ERN07437">
    <property type="protein sequence ID" value="ERN07437"/>
    <property type="gene ID" value="AMTR_s00019p00249880"/>
</dbReference>
<keyword evidence="13" id="KW-0009">Actin-binding</keyword>
<dbReference type="GO" id="GO:0034314">
    <property type="term" value="P:Arp2/3 complex-mediated actin nucleation"/>
    <property type="evidence" value="ECO:0000318"/>
    <property type="project" value="GO_Central"/>
</dbReference>
<keyword evidence="16" id="KW-1185">Reference proteome</keyword>